<dbReference type="EMBL" id="QYYH01000026">
    <property type="protein sequence ID" value="RJY18311.1"/>
    <property type="molecule type" value="Genomic_DNA"/>
</dbReference>
<protein>
    <recommendedName>
        <fullName evidence="7">Ribosomal RNA small subunit methyltransferase F</fullName>
        <ecNumber evidence="7">2.1.1.178</ecNumber>
    </recommendedName>
    <alternativeName>
        <fullName evidence="7">16S rRNA m5C1407 methyltransferase</fullName>
    </alternativeName>
    <alternativeName>
        <fullName evidence="7">rRNA (cytosine-C(5)-)-methyltransferase RsmF</fullName>
    </alternativeName>
</protein>
<dbReference type="PANTHER" id="PTHR22807:SF30">
    <property type="entry name" value="28S RRNA (CYTOSINE(4447)-C(5))-METHYLTRANSFERASE-RELATED"/>
    <property type="match status" value="1"/>
</dbReference>
<comment type="subcellular location">
    <subcellularLocation>
        <location evidence="7">Cytoplasm</location>
    </subcellularLocation>
</comment>
<dbReference type="InterPro" id="IPR023267">
    <property type="entry name" value="RCMT"/>
</dbReference>
<dbReference type="OrthoDB" id="9810297at2"/>
<feature type="domain" description="SAM-dependent MTase RsmB/NOP-type" evidence="9">
    <location>
        <begin position="25"/>
        <end position="305"/>
    </location>
</feature>
<dbReference type="PRINTS" id="PR02008">
    <property type="entry name" value="RCMTFAMILY"/>
</dbReference>
<dbReference type="GO" id="GO:0003723">
    <property type="term" value="F:RNA binding"/>
    <property type="evidence" value="ECO:0007669"/>
    <property type="project" value="UniProtKB-UniRule"/>
</dbReference>
<dbReference type="NCBIfam" id="TIGR00446">
    <property type="entry name" value="nop2p"/>
    <property type="match status" value="1"/>
</dbReference>
<dbReference type="Pfam" id="PF13636">
    <property type="entry name" value="Methyltranf_PUA"/>
    <property type="match status" value="1"/>
</dbReference>
<dbReference type="RefSeq" id="WP_121852710.1">
    <property type="nucleotide sequence ID" value="NZ_CP037952.1"/>
</dbReference>
<keyword evidence="11" id="KW-1185">Reference proteome</keyword>
<gene>
    <name evidence="7 10" type="primary">rsmF</name>
    <name evidence="10" type="ORF">D5R81_05800</name>
</gene>
<feature type="binding site" evidence="7 8">
    <location>
        <position position="170"/>
    </location>
    <ligand>
        <name>S-adenosyl-L-methionine</name>
        <dbReference type="ChEBI" id="CHEBI:59789"/>
    </ligand>
</feature>
<evidence type="ECO:0000256" key="4">
    <source>
        <dbReference type="ARBA" id="ARBA00022679"/>
    </source>
</evidence>
<evidence type="ECO:0000256" key="6">
    <source>
        <dbReference type="ARBA" id="ARBA00022884"/>
    </source>
</evidence>
<dbReference type="HAMAP" id="MF_01579">
    <property type="entry name" value="16SrRNA_methyltr_F"/>
    <property type="match status" value="1"/>
</dbReference>
<dbReference type="InterPro" id="IPR049560">
    <property type="entry name" value="MeTrfase_RsmB-F_NOP2_cat"/>
</dbReference>
<keyword evidence="5 7" id="KW-0949">S-adenosyl-L-methionine</keyword>
<dbReference type="NCBIfam" id="NF008898">
    <property type="entry name" value="PRK11933.1"/>
    <property type="match status" value="1"/>
</dbReference>
<evidence type="ECO:0000256" key="5">
    <source>
        <dbReference type="ARBA" id="ARBA00022691"/>
    </source>
</evidence>
<dbReference type="InterPro" id="IPR027391">
    <property type="entry name" value="Nol1_Nop2_Fmu_2"/>
</dbReference>
<dbReference type="Pfam" id="PF21150">
    <property type="entry name" value="YebU_pre-PUA_dom"/>
    <property type="match status" value="1"/>
</dbReference>
<dbReference type="InterPro" id="IPR023545">
    <property type="entry name" value="rRNA_ssu_MeTfrase_F"/>
</dbReference>
<dbReference type="InterPro" id="IPR011023">
    <property type="entry name" value="Nop2p"/>
</dbReference>
<dbReference type="InterPro" id="IPR048457">
    <property type="entry name" value="YebU_pre-PUA_dom"/>
</dbReference>
<evidence type="ECO:0000256" key="7">
    <source>
        <dbReference type="HAMAP-Rule" id="MF_01579"/>
    </source>
</evidence>
<keyword evidence="1 7" id="KW-0963">Cytoplasm</keyword>
<dbReference type="PANTHER" id="PTHR22807">
    <property type="entry name" value="NOP2 YEAST -RELATED NOL1/NOP2/FMU SUN DOMAIN-CONTAINING"/>
    <property type="match status" value="1"/>
</dbReference>
<evidence type="ECO:0000256" key="8">
    <source>
        <dbReference type="PROSITE-ProRule" id="PRU01023"/>
    </source>
</evidence>
<evidence type="ECO:0000256" key="2">
    <source>
        <dbReference type="ARBA" id="ARBA00022552"/>
    </source>
</evidence>
<comment type="caution">
    <text evidence="10">The sequence shown here is derived from an EMBL/GenBank/DDBJ whole genome shotgun (WGS) entry which is preliminary data.</text>
</comment>
<evidence type="ECO:0000256" key="1">
    <source>
        <dbReference type="ARBA" id="ARBA00022490"/>
    </source>
</evidence>
<feature type="binding site" evidence="7 8">
    <location>
        <position position="143"/>
    </location>
    <ligand>
        <name>S-adenosyl-L-methionine</name>
        <dbReference type="ChEBI" id="CHEBI:59789"/>
    </ligand>
</feature>
<comment type="catalytic activity">
    <reaction evidence="7">
        <text>cytidine(1407) in 16S rRNA + S-adenosyl-L-methionine = 5-methylcytidine(1407) in 16S rRNA + S-adenosyl-L-homocysteine + H(+)</text>
        <dbReference type="Rhea" id="RHEA:42756"/>
        <dbReference type="Rhea" id="RHEA-COMP:10223"/>
        <dbReference type="Rhea" id="RHEA-COMP:10224"/>
        <dbReference type="ChEBI" id="CHEBI:15378"/>
        <dbReference type="ChEBI" id="CHEBI:57856"/>
        <dbReference type="ChEBI" id="CHEBI:59789"/>
        <dbReference type="ChEBI" id="CHEBI:74483"/>
        <dbReference type="ChEBI" id="CHEBI:82748"/>
        <dbReference type="EC" id="2.1.1.178"/>
    </reaction>
</comment>
<evidence type="ECO:0000313" key="11">
    <source>
        <dbReference type="Proteomes" id="UP000273022"/>
    </source>
</evidence>
<dbReference type="GO" id="GO:0070475">
    <property type="term" value="P:rRNA base methylation"/>
    <property type="evidence" value="ECO:0007669"/>
    <property type="project" value="TreeGrafter"/>
</dbReference>
<feature type="binding site" evidence="7 8">
    <location>
        <begin position="119"/>
        <end position="125"/>
    </location>
    <ligand>
        <name>S-adenosyl-L-methionine</name>
        <dbReference type="ChEBI" id="CHEBI:59789"/>
    </ligand>
</feature>
<dbReference type="InterPro" id="IPR031341">
    <property type="entry name" value="Methyltr_RsmF_N"/>
</dbReference>
<organism evidence="10 11">
    <name type="scientific">Parashewanella spongiae</name>
    <dbReference type="NCBI Taxonomy" id="342950"/>
    <lineage>
        <taxon>Bacteria</taxon>
        <taxon>Pseudomonadati</taxon>
        <taxon>Pseudomonadota</taxon>
        <taxon>Gammaproteobacteria</taxon>
        <taxon>Alteromonadales</taxon>
        <taxon>Shewanellaceae</taxon>
        <taxon>Parashewanella</taxon>
    </lineage>
</organism>
<keyword evidence="4 7" id="KW-0808">Transferase</keyword>
<dbReference type="SUPFAM" id="SSF53335">
    <property type="entry name" value="S-adenosyl-L-methionine-dependent methyltransferases"/>
    <property type="match status" value="1"/>
</dbReference>
<keyword evidence="2 7" id="KW-0698">rRNA processing</keyword>
<keyword evidence="6 7" id="KW-0694">RNA-binding</keyword>
<dbReference type="InterPro" id="IPR029063">
    <property type="entry name" value="SAM-dependent_MTases_sf"/>
</dbReference>
<reference evidence="10 11" key="1">
    <citation type="submission" date="2018-09" db="EMBL/GenBank/DDBJ databases">
        <title>Phylogeny of the Shewanellaceae, and recommendation for two new genera, Pseudoshewanella and Parashewanella.</title>
        <authorList>
            <person name="Wang G."/>
        </authorList>
    </citation>
    <scope>NUCLEOTIDE SEQUENCE [LARGE SCALE GENOMIC DNA]</scope>
    <source>
        <strain evidence="10 11">KCTC 22492</strain>
    </source>
</reference>
<comment type="function">
    <text evidence="7">Specifically methylates the cytosine at position 1407 (m5C1407) of 16S rRNA.</text>
</comment>
<name>A0A3A6UL30_9GAMM</name>
<feature type="binding site" evidence="7 8">
    <location>
        <position position="188"/>
    </location>
    <ligand>
        <name>S-adenosyl-L-methionine</name>
        <dbReference type="ChEBI" id="CHEBI:59789"/>
    </ligand>
</feature>
<dbReference type="GO" id="GO:0009383">
    <property type="term" value="F:rRNA (cytosine-C5-)-methyltransferase activity"/>
    <property type="evidence" value="ECO:0007669"/>
    <property type="project" value="TreeGrafter"/>
</dbReference>
<dbReference type="Pfam" id="PF17125">
    <property type="entry name" value="Methyltr_RsmF_N"/>
    <property type="match status" value="1"/>
</dbReference>
<evidence type="ECO:0000313" key="10">
    <source>
        <dbReference type="EMBL" id="RJY18311.1"/>
    </source>
</evidence>
<comment type="similarity">
    <text evidence="7 8">Belongs to the class I-like SAM-binding methyltransferase superfamily. RsmB/NOP family.</text>
</comment>
<dbReference type="Pfam" id="PF01189">
    <property type="entry name" value="Methyltr_RsmB-F"/>
    <property type="match status" value="1"/>
</dbReference>
<sequence>MAQISSDFIDNIKTQFPEHLSFDKFIEYCHKPLRRSIRVNTLRITVDSFLKMMESKGWTFESIPWCESGFWITTPNIDGIGNVLEHLQGLFYIQEASSMLPPIALFDELNSADNVLDMAAAPGSKTTQIAAMMNNSGSLIANEYSSSRVKMLHANIVRMGVKNCTLTHFDATVFGQYLFEEFDAILLDAPCGGEGTVRKDPSALKDWSLDKVLSISEKQKELIQSAFAALKVGGTLIYSTCTLSQQENQQVCLYLKELYPEAVEFVSLHQLFDGSRKSCTPEGFLHVWPQLFDSEGFFVAKIKKLQSIEKIKPEPKLNTKFPYTPIRIKEKKDLMLWLENSYGITLPADAPIMCRENQYWLFPIHFKHLMLRMRYQRIGLKLAEQKGKRLKVSHEAIVSLCSTSEHRIELTELQAVEYLKGRDIQLDIAEKSLGEKIVCHKSSPLGLVKHLGNRLKNNLPRDLVRDNTAIG</sequence>
<dbReference type="EC" id="2.1.1.178" evidence="7"/>
<dbReference type="Gene3D" id="3.10.450.720">
    <property type="match status" value="1"/>
</dbReference>
<feature type="active site" description="Nucleophile" evidence="7 8">
    <location>
        <position position="241"/>
    </location>
</feature>
<dbReference type="Proteomes" id="UP000273022">
    <property type="component" value="Unassembled WGS sequence"/>
</dbReference>
<dbReference type="PROSITE" id="PS51686">
    <property type="entry name" value="SAM_MT_RSMB_NOP"/>
    <property type="match status" value="1"/>
</dbReference>
<dbReference type="InterPro" id="IPR001678">
    <property type="entry name" value="MeTrfase_RsmB-F_NOP2_dom"/>
</dbReference>
<evidence type="ECO:0000256" key="3">
    <source>
        <dbReference type="ARBA" id="ARBA00022603"/>
    </source>
</evidence>
<dbReference type="GO" id="GO:0005737">
    <property type="term" value="C:cytoplasm"/>
    <property type="evidence" value="ECO:0007669"/>
    <property type="project" value="UniProtKB-SubCell"/>
</dbReference>
<dbReference type="CDD" id="cd02440">
    <property type="entry name" value="AdoMet_MTases"/>
    <property type="match status" value="1"/>
</dbReference>
<keyword evidence="3 7" id="KW-0489">Methyltransferase</keyword>
<accession>A0A3A6UL30</accession>
<proteinExistence type="inferred from homology"/>
<dbReference type="Gene3D" id="3.40.50.150">
    <property type="entry name" value="Vaccinia Virus protein VP39"/>
    <property type="match status" value="1"/>
</dbReference>
<evidence type="ECO:0000259" key="9">
    <source>
        <dbReference type="PROSITE" id="PS51686"/>
    </source>
</evidence>
<dbReference type="AlphaFoldDB" id="A0A3A6UL30"/>